<dbReference type="InterPro" id="IPR036388">
    <property type="entry name" value="WH-like_DNA-bd_sf"/>
</dbReference>
<reference evidence="4" key="1">
    <citation type="journal article" date="2019" name="Int. J. Syst. Evol. Microbiol.">
        <title>The Global Catalogue of Microorganisms (GCM) 10K type strain sequencing project: providing services to taxonomists for standard genome sequencing and annotation.</title>
        <authorList>
            <consortium name="The Broad Institute Genomics Platform"/>
            <consortium name="The Broad Institute Genome Sequencing Center for Infectious Disease"/>
            <person name="Wu L."/>
            <person name="Ma J."/>
        </authorList>
    </citation>
    <scope>NUCLEOTIDE SEQUENCE [LARGE SCALE GENOMIC DNA]</scope>
    <source>
        <strain evidence="4">JCM 18537</strain>
    </source>
</reference>
<proteinExistence type="predicted"/>
<dbReference type="InterPro" id="IPR000835">
    <property type="entry name" value="HTH_MarR-typ"/>
</dbReference>
<dbReference type="EMBL" id="BAABKO010000002">
    <property type="protein sequence ID" value="GAA4769642.1"/>
    <property type="molecule type" value="Genomic_DNA"/>
</dbReference>
<name>A0ABP8ZYU7_9MICO</name>
<gene>
    <name evidence="3" type="ORF">GCM10023351_11610</name>
</gene>
<dbReference type="SMART" id="SM00347">
    <property type="entry name" value="HTH_MARR"/>
    <property type="match status" value="1"/>
</dbReference>
<dbReference type="Gene3D" id="1.10.10.10">
    <property type="entry name" value="Winged helix-like DNA-binding domain superfamily/Winged helix DNA-binding domain"/>
    <property type="match status" value="1"/>
</dbReference>
<dbReference type="SUPFAM" id="SSF46785">
    <property type="entry name" value="Winged helix' DNA-binding domain"/>
    <property type="match status" value="1"/>
</dbReference>
<dbReference type="PROSITE" id="PS50995">
    <property type="entry name" value="HTH_MARR_2"/>
    <property type="match status" value="1"/>
</dbReference>
<evidence type="ECO:0000256" key="1">
    <source>
        <dbReference type="SAM" id="Coils"/>
    </source>
</evidence>
<dbReference type="Proteomes" id="UP001501645">
    <property type="component" value="Unassembled WGS sequence"/>
</dbReference>
<keyword evidence="4" id="KW-1185">Reference proteome</keyword>
<dbReference type="PANTHER" id="PTHR33164:SF43">
    <property type="entry name" value="HTH-TYPE TRANSCRIPTIONAL REPRESSOR YETL"/>
    <property type="match status" value="1"/>
</dbReference>
<protein>
    <submittedName>
        <fullName evidence="3">MarR family winged helix-turn-helix transcriptional regulator</fullName>
    </submittedName>
</protein>
<feature type="domain" description="HTH marR-type" evidence="2">
    <location>
        <begin position="34"/>
        <end position="170"/>
    </location>
</feature>
<dbReference type="Pfam" id="PF12802">
    <property type="entry name" value="MarR_2"/>
    <property type="match status" value="1"/>
</dbReference>
<keyword evidence="1" id="KW-0175">Coiled coil</keyword>
<feature type="coiled-coil region" evidence="1">
    <location>
        <begin position="37"/>
        <end position="64"/>
    </location>
</feature>
<sequence>MTETGAGVYDLDANDPVGALVDRAGLSPQDVAEIGALMNAMGRLRQAEQSLNEASLRYMKLNQTDMRALHYLIVAGNRGDVVTPGVLAAFLSISTASTTKLLDRLEAAGHIVRTPHPSDRRALTVAITPETRIAATDTIGRIHARRAIAAARLTSAERGVVTRFLQDIADELGATGFDES</sequence>
<dbReference type="PRINTS" id="PR00598">
    <property type="entry name" value="HTHMARR"/>
</dbReference>
<dbReference type="RefSeq" id="WP_345436990.1">
    <property type="nucleotide sequence ID" value="NZ_BAABKO010000002.1"/>
</dbReference>
<dbReference type="InterPro" id="IPR039422">
    <property type="entry name" value="MarR/SlyA-like"/>
</dbReference>
<evidence type="ECO:0000259" key="2">
    <source>
        <dbReference type="PROSITE" id="PS50995"/>
    </source>
</evidence>
<dbReference type="InterPro" id="IPR036390">
    <property type="entry name" value="WH_DNA-bd_sf"/>
</dbReference>
<dbReference type="PANTHER" id="PTHR33164">
    <property type="entry name" value="TRANSCRIPTIONAL REGULATOR, MARR FAMILY"/>
    <property type="match status" value="1"/>
</dbReference>
<evidence type="ECO:0000313" key="4">
    <source>
        <dbReference type="Proteomes" id="UP001501645"/>
    </source>
</evidence>
<accession>A0ABP8ZYU7</accession>
<comment type="caution">
    <text evidence="3">The sequence shown here is derived from an EMBL/GenBank/DDBJ whole genome shotgun (WGS) entry which is preliminary data.</text>
</comment>
<organism evidence="3 4">
    <name type="scientific">Microbacterium gilvum</name>
    <dbReference type="NCBI Taxonomy" id="1336204"/>
    <lineage>
        <taxon>Bacteria</taxon>
        <taxon>Bacillati</taxon>
        <taxon>Actinomycetota</taxon>
        <taxon>Actinomycetes</taxon>
        <taxon>Micrococcales</taxon>
        <taxon>Microbacteriaceae</taxon>
        <taxon>Microbacterium</taxon>
    </lineage>
</organism>
<evidence type="ECO:0000313" key="3">
    <source>
        <dbReference type="EMBL" id="GAA4769642.1"/>
    </source>
</evidence>